<evidence type="ECO:0000256" key="1">
    <source>
        <dbReference type="SAM" id="MobiDB-lite"/>
    </source>
</evidence>
<dbReference type="CTD" id="32453"/>
<organism evidence="3 4">
    <name type="scientific">Drosophila suzukii</name>
    <name type="common">Spotted-wing drosophila fruit fly</name>
    <dbReference type="NCBI Taxonomy" id="28584"/>
    <lineage>
        <taxon>Eukaryota</taxon>
        <taxon>Metazoa</taxon>
        <taxon>Ecdysozoa</taxon>
        <taxon>Arthropoda</taxon>
        <taxon>Hexapoda</taxon>
        <taxon>Insecta</taxon>
        <taxon>Pterygota</taxon>
        <taxon>Neoptera</taxon>
        <taxon>Endopterygota</taxon>
        <taxon>Diptera</taxon>
        <taxon>Brachycera</taxon>
        <taxon>Muscomorpha</taxon>
        <taxon>Ephydroidea</taxon>
        <taxon>Drosophilidae</taxon>
        <taxon>Drosophila</taxon>
        <taxon>Sophophora</taxon>
    </lineage>
</organism>
<evidence type="ECO:0000313" key="4">
    <source>
        <dbReference type="RefSeq" id="XP_016923929.2"/>
    </source>
</evidence>
<dbReference type="PANTHER" id="PTHR12299">
    <property type="entry name" value="HYALURONIC ACID-BINDING PROTEIN 4"/>
    <property type="match status" value="1"/>
</dbReference>
<name>A0AB39YXZ7_DROSZ</name>
<dbReference type="Pfam" id="PF04774">
    <property type="entry name" value="HABP4_PAI-RBP1"/>
    <property type="match status" value="1"/>
</dbReference>
<dbReference type="GO" id="GO:0005737">
    <property type="term" value="C:cytoplasm"/>
    <property type="evidence" value="ECO:0007669"/>
    <property type="project" value="TreeGrafter"/>
</dbReference>
<feature type="region of interest" description="Disordered" evidence="1">
    <location>
        <begin position="190"/>
        <end position="227"/>
    </location>
</feature>
<gene>
    <name evidence="4" type="primary">PPYR1</name>
</gene>
<dbReference type="RefSeq" id="XP_016923929.2">
    <property type="nucleotide sequence ID" value="XM_017068440.4"/>
</dbReference>
<accession>A0AB39YXZ7</accession>
<dbReference type="AlphaFoldDB" id="A0AB39YXZ7"/>
<protein>
    <submittedName>
        <fullName evidence="4">Uncharacterized protein PPYR1</fullName>
    </submittedName>
</protein>
<dbReference type="Proteomes" id="UP001652628">
    <property type="component" value="Chromosome X"/>
</dbReference>
<feature type="compositionally biased region" description="Basic and acidic residues" evidence="1">
    <location>
        <begin position="257"/>
        <end position="269"/>
    </location>
</feature>
<feature type="domain" description="Hyaluronan/mRNA-binding protein" evidence="2">
    <location>
        <begin position="101"/>
        <end position="201"/>
    </location>
</feature>
<feature type="region of interest" description="Disordered" evidence="1">
    <location>
        <begin position="243"/>
        <end position="269"/>
    </location>
</feature>
<dbReference type="SMART" id="SM01233">
    <property type="entry name" value="HABP4_PAI-RBP1"/>
    <property type="match status" value="1"/>
</dbReference>
<dbReference type="GO" id="GO:0005634">
    <property type="term" value="C:nucleus"/>
    <property type="evidence" value="ECO:0007669"/>
    <property type="project" value="TreeGrafter"/>
</dbReference>
<evidence type="ECO:0000259" key="2">
    <source>
        <dbReference type="SMART" id="SM01233"/>
    </source>
</evidence>
<sequence length="269" mass="29978">MTSFYGYRCPYEDGMDLSCVSLNYGRRIVRMDRHALLMNALKKMPPKPQKTARLFQPKLEKDKDNETIFIFAAQKDRVKDIRVAATLVKGPESGYGRNHRGARIFDRHSGSNRTGVKAVDKRNGAGAHNWGSPEQEIQMYQKDDSRRNKQSQDVPIQSKAAAEYCSSKDSPVQFTLDEWRAMQALKKKLLQKNQEKASKDDEAGSGESGGSGSSGGSGDEAAGRCSGRQSRLVDIKFYFSSKPGPILRISDYPKSCPKVDDKGQFPKLS</sequence>
<feature type="compositionally biased region" description="Basic and acidic residues" evidence="1">
    <location>
        <begin position="193"/>
        <end position="202"/>
    </location>
</feature>
<evidence type="ECO:0000313" key="3">
    <source>
        <dbReference type="Proteomes" id="UP001652628"/>
    </source>
</evidence>
<dbReference type="InterPro" id="IPR039764">
    <property type="entry name" value="HABP4/SERBP1-like"/>
</dbReference>
<dbReference type="PANTHER" id="PTHR12299:SF17">
    <property type="entry name" value="AT19571P-RELATED"/>
    <property type="match status" value="1"/>
</dbReference>
<feature type="compositionally biased region" description="Gly residues" evidence="1">
    <location>
        <begin position="206"/>
        <end position="218"/>
    </location>
</feature>
<reference evidence="4" key="1">
    <citation type="submission" date="2025-08" db="UniProtKB">
        <authorList>
            <consortium name="RefSeq"/>
        </authorList>
    </citation>
    <scope>IDENTIFICATION</scope>
</reference>
<keyword evidence="3" id="KW-1185">Reference proteome</keyword>
<dbReference type="InterPro" id="IPR006861">
    <property type="entry name" value="HABP4_PAIRBP1-bd"/>
</dbReference>
<dbReference type="GeneID" id="108005248"/>
<dbReference type="GO" id="GO:0003723">
    <property type="term" value="F:RNA binding"/>
    <property type="evidence" value="ECO:0007669"/>
    <property type="project" value="InterPro"/>
</dbReference>
<proteinExistence type="predicted"/>
<feature type="region of interest" description="Disordered" evidence="1">
    <location>
        <begin position="94"/>
        <end position="162"/>
    </location>
</feature>